<dbReference type="GO" id="GO:0010142">
    <property type="term" value="P:farnesyl diphosphate biosynthetic process, mevalonate pathway"/>
    <property type="evidence" value="ECO:0007669"/>
    <property type="project" value="TreeGrafter"/>
</dbReference>
<dbReference type="Proteomes" id="UP000193642">
    <property type="component" value="Unassembled WGS sequence"/>
</dbReference>
<evidence type="ECO:0000256" key="9">
    <source>
        <dbReference type="ARBA" id="ARBA00022955"/>
    </source>
</evidence>
<comment type="caution">
    <text evidence="15">The sequence shown here is derived from an EMBL/GenBank/DDBJ whole genome shotgun (WGS) entry which is preliminary data.</text>
</comment>
<evidence type="ECO:0000256" key="3">
    <source>
        <dbReference type="ARBA" id="ARBA00012958"/>
    </source>
</evidence>
<dbReference type="GO" id="GO:0005524">
    <property type="term" value="F:ATP binding"/>
    <property type="evidence" value="ECO:0007669"/>
    <property type="project" value="UniProtKB-UniRule"/>
</dbReference>
<evidence type="ECO:0000256" key="5">
    <source>
        <dbReference type="ARBA" id="ARBA00022679"/>
    </source>
</evidence>
<dbReference type="AlphaFoldDB" id="A0A1Y2B9E0"/>
<proteinExistence type="inferred from homology"/>
<dbReference type="GO" id="GO:0005777">
    <property type="term" value="C:peroxisome"/>
    <property type="evidence" value="ECO:0007669"/>
    <property type="project" value="TreeGrafter"/>
</dbReference>
<dbReference type="PANTHER" id="PTHR31814">
    <property type="match status" value="1"/>
</dbReference>
<accession>A0A1Y2B9E0</accession>
<keyword evidence="6" id="KW-0547">Nucleotide-binding</keyword>
<comment type="catalytic activity">
    <reaction evidence="12">
        <text>(R)-5-phosphomevalonate + ATP = (R)-5-diphosphomevalonate + ADP</text>
        <dbReference type="Rhea" id="RHEA:16341"/>
        <dbReference type="ChEBI" id="CHEBI:30616"/>
        <dbReference type="ChEBI" id="CHEBI:57557"/>
        <dbReference type="ChEBI" id="CHEBI:58146"/>
        <dbReference type="ChEBI" id="CHEBI:456216"/>
        <dbReference type="EC" id="2.7.4.2"/>
    </reaction>
    <physiologicalReaction direction="left-to-right" evidence="12">
        <dbReference type="Rhea" id="RHEA:16342"/>
    </physiologicalReaction>
</comment>
<dbReference type="GO" id="GO:0019287">
    <property type="term" value="P:isopentenyl diphosphate biosynthetic process, mevalonate pathway"/>
    <property type="evidence" value="ECO:0007669"/>
    <property type="project" value="UniProtKB-UniRule"/>
</dbReference>
<dbReference type="InterPro" id="IPR036554">
    <property type="entry name" value="GHMP_kinase_C_sf"/>
</dbReference>
<feature type="compositionally biased region" description="Basic residues" evidence="14">
    <location>
        <begin position="204"/>
        <end position="217"/>
    </location>
</feature>
<evidence type="ECO:0000256" key="13">
    <source>
        <dbReference type="PIRNR" id="PIRNR017288"/>
    </source>
</evidence>
<keyword evidence="7 13" id="KW-0418">Kinase</keyword>
<dbReference type="SUPFAM" id="SSF54211">
    <property type="entry name" value="Ribosomal protein S5 domain 2-like"/>
    <property type="match status" value="1"/>
</dbReference>
<keyword evidence="4 13" id="KW-0444">Lipid biosynthesis</keyword>
<dbReference type="UniPathway" id="UPA00057">
    <property type="reaction ID" value="UER00099"/>
</dbReference>
<keyword evidence="9 13" id="KW-0752">Steroid biosynthesis</keyword>
<evidence type="ECO:0000256" key="6">
    <source>
        <dbReference type="ARBA" id="ARBA00022741"/>
    </source>
</evidence>
<keyword evidence="10 13" id="KW-0443">Lipid metabolism</keyword>
<reference evidence="15 16" key="1">
    <citation type="submission" date="2016-07" db="EMBL/GenBank/DDBJ databases">
        <title>Pervasive Adenine N6-methylation of Active Genes in Fungi.</title>
        <authorList>
            <consortium name="DOE Joint Genome Institute"/>
            <person name="Mondo S.J."/>
            <person name="Dannebaum R.O."/>
            <person name="Kuo R.C."/>
            <person name="Labutti K."/>
            <person name="Haridas S."/>
            <person name="Kuo A."/>
            <person name="Salamov A."/>
            <person name="Ahrendt S.R."/>
            <person name="Lipzen A."/>
            <person name="Sullivan W."/>
            <person name="Andreopoulos W.B."/>
            <person name="Clum A."/>
            <person name="Lindquist E."/>
            <person name="Daum C."/>
            <person name="Ramamoorthy G.K."/>
            <person name="Gryganskyi A."/>
            <person name="Culley D."/>
            <person name="Magnuson J.K."/>
            <person name="James T.Y."/>
            <person name="O'Malley M.A."/>
            <person name="Stajich J.E."/>
            <person name="Spatafora J.W."/>
            <person name="Visel A."/>
            <person name="Grigoriev I.V."/>
        </authorList>
    </citation>
    <scope>NUCLEOTIDE SEQUENCE [LARGE SCALE GENOMIC DNA]</scope>
    <source>
        <strain evidence="15 16">JEL800</strain>
    </source>
</reference>
<evidence type="ECO:0000256" key="14">
    <source>
        <dbReference type="SAM" id="MobiDB-lite"/>
    </source>
</evidence>
<feature type="region of interest" description="Disordered" evidence="14">
    <location>
        <begin position="193"/>
        <end position="232"/>
    </location>
</feature>
<comment type="pathway">
    <text evidence="1 13">Isoprenoid biosynthesis; isopentenyl diphosphate biosynthesis via mevalonate pathway; isopentenyl diphosphate from (R)-mevalonate: step 2/3.</text>
</comment>
<evidence type="ECO:0000256" key="4">
    <source>
        <dbReference type="ARBA" id="ARBA00022516"/>
    </source>
</evidence>
<dbReference type="PIRSF" id="PIRSF017288">
    <property type="entry name" value="PMK_GHMP_euk"/>
    <property type="match status" value="1"/>
</dbReference>
<keyword evidence="5 13" id="KW-0808">Transferase</keyword>
<gene>
    <name evidence="15" type="ORF">BCR33DRAFT_759393</name>
</gene>
<organism evidence="15 16">
    <name type="scientific">Rhizoclosmatium globosum</name>
    <dbReference type="NCBI Taxonomy" id="329046"/>
    <lineage>
        <taxon>Eukaryota</taxon>
        <taxon>Fungi</taxon>
        <taxon>Fungi incertae sedis</taxon>
        <taxon>Chytridiomycota</taxon>
        <taxon>Chytridiomycota incertae sedis</taxon>
        <taxon>Chytridiomycetes</taxon>
        <taxon>Chytridiales</taxon>
        <taxon>Chytriomycetaceae</taxon>
        <taxon>Rhizoclosmatium</taxon>
    </lineage>
</organism>
<sequence length="510" mass="55291">MTQQKRTCVSAPGKVLISGGYLVLFNEFSGLVAATSSRFVSTVSTVDSEDEKQKKIVVRSPQFEGGKWVYRVGKDLKLENEGSDRNKYVEYAVALSLKLAKAANPSAFDANFTPKSNLDICIVGHNDFYSQRPQLESLNLPLTSSSLASLDPFCHTLTTIANVHKTGLGSSAAMITSLVAALVQHFDVIALPDPTPASQTTPPSKKRKRGRSKHASAKKSVETPSTTNTEEIDHTNALRIAHNTSQFIHCLAQGKIGSGFDVSSAVYGSHTYTRFTPSVLDALMSECEASTIYGVPGSRILEVIQSDKWDSKVERVQLPPGVELMLADVDAGSSTPSLVKGILEWRTKNPKECKTLWKSLHTQNLLIAETLRTLHTTSHTSPKEYAKTLAQIKTTHAETWSTSTSAVTKHFAAVHAAFLNVRTHLQEMSRLAGVPVEPESQTRLLDEIAKEKGVVMCGVPGAGGFDAIFVLVVGKENRESKVGPLLATADSGAGLRREIVEEVEGLARFF</sequence>
<dbReference type="InterPro" id="IPR020568">
    <property type="entry name" value="Ribosomal_Su5_D2-typ_SF"/>
</dbReference>
<dbReference type="GO" id="GO:0004631">
    <property type="term" value="F:phosphomevalonate kinase activity"/>
    <property type="evidence" value="ECO:0007669"/>
    <property type="project" value="UniProtKB-UniRule"/>
</dbReference>
<comment type="similarity">
    <text evidence="2 13">Belongs to the GHMP kinase family. Mevalonate kinase subfamily.</text>
</comment>
<evidence type="ECO:0000256" key="10">
    <source>
        <dbReference type="ARBA" id="ARBA00023098"/>
    </source>
</evidence>
<dbReference type="Gene3D" id="3.30.230.10">
    <property type="match status" value="1"/>
</dbReference>
<keyword evidence="8" id="KW-0067">ATP-binding</keyword>
<dbReference type="OrthoDB" id="10262935at2759"/>
<evidence type="ECO:0000256" key="12">
    <source>
        <dbReference type="ARBA" id="ARBA00029326"/>
    </source>
</evidence>
<dbReference type="PANTHER" id="PTHR31814:SF2">
    <property type="entry name" value="PHOSPHOMEVALONATE KINASE"/>
    <property type="match status" value="1"/>
</dbReference>
<dbReference type="InterPro" id="IPR016005">
    <property type="entry name" value="Erg8"/>
</dbReference>
<dbReference type="InterPro" id="IPR014721">
    <property type="entry name" value="Ribsml_uS5_D2-typ_fold_subgr"/>
</dbReference>
<keyword evidence="11 13" id="KW-0753">Steroid metabolism</keyword>
<dbReference type="GO" id="GO:0006694">
    <property type="term" value="P:steroid biosynthetic process"/>
    <property type="evidence" value="ECO:0007669"/>
    <property type="project" value="UniProtKB-KW"/>
</dbReference>
<name>A0A1Y2B9E0_9FUNG</name>
<evidence type="ECO:0000256" key="11">
    <source>
        <dbReference type="ARBA" id="ARBA00023221"/>
    </source>
</evidence>
<dbReference type="STRING" id="329046.A0A1Y2B9E0"/>
<dbReference type="Gene3D" id="3.30.70.890">
    <property type="entry name" value="GHMP kinase, C-terminal domain"/>
    <property type="match status" value="1"/>
</dbReference>
<dbReference type="EC" id="2.7.4.2" evidence="3 13"/>
<evidence type="ECO:0000313" key="16">
    <source>
        <dbReference type="Proteomes" id="UP000193642"/>
    </source>
</evidence>
<evidence type="ECO:0000256" key="2">
    <source>
        <dbReference type="ARBA" id="ARBA00006495"/>
    </source>
</evidence>
<evidence type="ECO:0000256" key="1">
    <source>
        <dbReference type="ARBA" id="ARBA00005017"/>
    </source>
</evidence>
<protein>
    <recommendedName>
        <fullName evidence="3 13">Phosphomevalonate kinase</fullName>
        <ecNumber evidence="3 13">2.7.4.2</ecNumber>
    </recommendedName>
</protein>
<keyword evidence="16" id="KW-1185">Reference proteome</keyword>
<evidence type="ECO:0000256" key="7">
    <source>
        <dbReference type="ARBA" id="ARBA00022777"/>
    </source>
</evidence>
<dbReference type="EMBL" id="MCGO01000081">
    <property type="protein sequence ID" value="ORY30705.1"/>
    <property type="molecule type" value="Genomic_DNA"/>
</dbReference>
<evidence type="ECO:0000256" key="8">
    <source>
        <dbReference type="ARBA" id="ARBA00022840"/>
    </source>
</evidence>
<evidence type="ECO:0000313" key="15">
    <source>
        <dbReference type="EMBL" id="ORY30705.1"/>
    </source>
</evidence>
<dbReference type="InterPro" id="IPR035102">
    <property type="entry name" value="Phosphomevalonate_kinase"/>
</dbReference>